<dbReference type="OrthoDB" id="21834at2"/>
<evidence type="ECO:0000259" key="1">
    <source>
        <dbReference type="Pfam" id="PF01345"/>
    </source>
</evidence>
<feature type="domain" description="DUF11" evidence="1">
    <location>
        <begin position="626"/>
        <end position="723"/>
    </location>
</feature>
<gene>
    <name evidence="2" type="ORF">SAMN02745196_02044</name>
</gene>
<dbReference type="InterPro" id="IPR051172">
    <property type="entry name" value="Chlamydia_OmcB"/>
</dbReference>
<dbReference type="PANTHER" id="PTHR34819">
    <property type="entry name" value="LARGE CYSTEINE-RICH PERIPLASMIC PROTEIN OMCB"/>
    <property type="match status" value="1"/>
</dbReference>
<dbReference type="RefSeq" id="WP_072831916.1">
    <property type="nucleotide sequence ID" value="NZ_FQXP01000007.1"/>
</dbReference>
<dbReference type="PANTHER" id="PTHR34819:SF3">
    <property type="entry name" value="CELL SURFACE PROTEIN"/>
    <property type="match status" value="1"/>
</dbReference>
<keyword evidence="3" id="KW-1185">Reference proteome</keyword>
<evidence type="ECO:0000313" key="3">
    <source>
        <dbReference type="Proteomes" id="UP000184526"/>
    </source>
</evidence>
<dbReference type="EMBL" id="FQXP01000007">
    <property type="protein sequence ID" value="SHH95345.1"/>
    <property type="molecule type" value="Genomic_DNA"/>
</dbReference>
<name>A0A1M5X699_9CLOT</name>
<protein>
    <submittedName>
        <fullName evidence="2">Conserved repeat domain-containing protein</fullName>
    </submittedName>
</protein>
<feature type="domain" description="DUF11" evidence="1">
    <location>
        <begin position="2475"/>
        <end position="2584"/>
    </location>
</feature>
<reference evidence="2 3" key="1">
    <citation type="submission" date="2016-11" db="EMBL/GenBank/DDBJ databases">
        <authorList>
            <person name="Jaros S."/>
            <person name="Januszkiewicz K."/>
            <person name="Wedrychowicz H."/>
        </authorList>
    </citation>
    <scope>NUCLEOTIDE SEQUENCE [LARGE SCALE GENOMIC DNA]</scope>
    <source>
        <strain evidence="2 3">DSM 3089</strain>
    </source>
</reference>
<feature type="domain" description="DUF11" evidence="1">
    <location>
        <begin position="1285"/>
        <end position="1385"/>
    </location>
</feature>
<feature type="domain" description="DUF11" evidence="1">
    <location>
        <begin position="2079"/>
        <end position="2198"/>
    </location>
</feature>
<organism evidence="2 3">
    <name type="scientific">Clostridium collagenovorans DSM 3089</name>
    <dbReference type="NCBI Taxonomy" id="1121306"/>
    <lineage>
        <taxon>Bacteria</taxon>
        <taxon>Bacillati</taxon>
        <taxon>Bacillota</taxon>
        <taxon>Clostridia</taxon>
        <taxon>Eubacteriales</taxon>
        <taxon>Clostridiaceae</taxon>
        <taxon>Clostridium</taxon>
    </lineage>
</organism>
<feature type="domain" description="DUF11" evidence="1">
    <location>
        <begin position="1678"/>
        <end position="1779"/>
    </location>
</feature>
<feature type="domain" description="DUF11" evidence="1">
    <location>
        <begin position="490"/>
        <end position="589"/>
    </location>
</feature>
<dbReference type="Proteomes" id="UP000184526">
    <property type="component" value="Unassembled WGS sequence"/>
</dbReference>
<dbReference type="Gene3D" id="2.60.40.740">
    <property type="match status" value="9"/>
</dbReference>
<feature type="domain" description="DUF11" evidence="1">
    <location>
        <begin position="1018"/>
        <end position="1128"/>
    </location>
</feature>
<feature type="domain" description="DUF11" evidence="1">
    <location>
        <begin position="1548"/>
        <end position="1649"/>
    </location>
</feature>
<dbReference type="InterPro" id="IPR001434">
    <property type="entry name" value="OmcB-like_DUF11"/>
</dbReference>
<proteinExistence type="predicted"/>
<feature type="domain" description="DUF11" evidence="1">
    <location>
        <begin position="1947"/>
        <end position="2048"/>
    </location>
</feature>
<feature type="domain" description="DUF11" evidence="1">
    <location>
        <begin position="2346"/>
        <end position="2454"/>
    </location>
</feature>
<dbReference type="NCBIfam" id="TIGR01451">
    <property type="entry name" value="B_ant_repeat"/>
    <property type="match status" value="18"/>
</dbReference>
<feature type="domain" description="DUF11" evidence="1">
    <location>
        <begin position="2607"/>
        <end position="2693"/>
    </location>
</feature>
<dbReference type="InterPro" id="IPR047589">
    <property type="entry name" value="DUF11_rpt"/>
</dbReference>
<accession>A0A1M5X699</accession>
<dbReference type="STRING" id="1121306.SAMN02745196_02044"/>
<dbReference type="Pfam" id="PF01345">
    <property type="entry name" value="DUF11"/>
    <property type="match status" value="13"/>
</dbReference>
<sequence>MSLTSRFSAVDKAILVSTGNSLVVCGDTTAVGVNTSDMITVSGTTTRDWAASGSKAQISILPNSTILYAELVWYSTVKSFSASAQDVRSMQDDPVMFITPSGNVTVTPTIGETFNGASGSIDRFRSVNVTSIVQSSLGGWYGVSGIPTSIPISGLSNTRAGWTLVVVYRNASIVPQKITLSTGIAPASEGSILQNNVVGFLTSSQEDKLRGDIFMAVANGEPLTGVQTVKVGPSFANLSTIGNPVGSPNPNPGTAPNNPYNSFFTGQVNICDPLNSNVGLIDGSGTNGSKNHDAFVPTQVLGARNKWDITEVNISNTLVPNQSQLAMQLNATGTTDGVQVVALGTQVQADAPNMISTLTAYDNDGDGEYNIEVGNELSLIAQIKNTGTVTANNVILSSILDSSCSFIPNSLKVNGIVQNGANITTGFNIGSLEAAGVVNVIFTIRVNSLPSNKILPVTVDYNYEFASSGTTVRNYDSTKKMSIIVQQGKLTIAKSASKSAAIVGDIIEYTIDITNIGTEKALDVFFSDPVTKYCSFKTGSVSINGVINTSLDPNSGFPLDDLKVSDSVQIKFKATINSIPPSDFINNSSCVNFSYTFNQYEDHLRRTVTSNTTAIEIQYTDIIGERSVDNEYPNIGDQITCSLKLTNIGNVTDTNIPVQETLMTGTSFVEHSVKIDGVSKPSLDPFDGFTIDAIGASQSTTISYKLLVESLDPRELIENIAKVPFKYQISTDNPVVETEIDSNKVTTKTNYVNINSHETVDKSNATIDNILYYSVDFTNTGNIEAYNTVFSSYVEAGTELVPNSVKINGVSKPGYDPTVGFSVGSIYPNNTVNVTFQTKVKSVPSPNIVYNKSQLNYNYLPDPNGAHIIATNTSNTVQTQIDVASFTVVKSVDKAYAQVGEPLVYQTVITNTGTMPLSTTKFTDNISYYLDFYPGTVYVNGVNYASYDPRVGFELGDLQPTQSAVIVFGTIISKLPPTGVIMNASNFSCSYKVTPDSPTIEKTQYSNEVETDVLLGNLQISKSVSKNYATIGDTVRYSIDLSNNGNATVNNVFFTDIIESAGSFVTDSVNINSKNKPGLNPNTGFSLGSIVVGQVVNITFDVTVNSLPNPNVINNTANATFSYLPDPNIPPVSKTVHSNTVTTTINTGSATLTKGVDKYYATVGDILTYTLVATNTGTTTLKNISLTDLIPSGATFNTGSVKVNDVVKASANPNNGFTIDDIVAGGNNTITFTATVTSVPTPNTIINSASMSYKYNINPNASSISGTATSNNVTTTVNAVTVTNSKSVDLAYATIGDTLNYTSVITNTGNTNITNVIFKDILDSNIQLVADSVKINNQSKLGYDPNTGFSLSDIAPNTPVTITFKVTVKTVPSNGTVSNKSNVSYEYKINPNEPVILGSKDSNTVTTAIKVGTLSVTKQANRGYAIRGDEVKYSFVISNTGNTLLSNLRFQDIIQSESTFKAGSIVIGETNYPGLDLSAPIPLGNLDIGNNINLSFIVTVNAIPNNNIITNQGSVSYAYYIDPNGSLKTKTVDSTSTTVTISEAILSSTKTVDKDIAKIGDVLNFTVLLTNHGNVDAKGITFLDELDSNISFDNGSVIINDEPKTNLNPNTGFPLSDISSNLGTTVVKFSATVISRPSDNIVENSATVDYNYLKGTEVVYVTDLKSNTTTTYIAAGELTLTKLVDKIYATVGDSLNYTINILNTGSVNATNLNFKDLMPNATSFVTGTVVVNGVSKSDYDPTNGFSIPDLVPNQSNIVSFTIHVDSLPLTGTVINTATTKFKYKLTPTSLEEEHTATSNPVTTYINLGKLSITKIVDKSYATIGDDLSYSITIKNIGDVTCSHMFFQDLVASDAIFKAGSLYINGVNKDSTFNPNNGFALDNLEPYSLNSKTITVAFIATVKSLPSDYMIYNTAEVNYQYNINPSNPNVSTQDLSNTVPTRINLGKVNVTKSVSKAYATIGDTLTYTINIANAGNVDATNVNFRDVVPEGLSFVKGSVSIDNIPQPDYNPYESFTLSTISVGTTTVVKFNAIVTSLPSPSLVSNVANVIYSYRINPAGPDIIYQVNSNPATTQINKGELTIIKQVDKGYATVGDVLTYTMTVTNTGNVELNNVIFTDGLQSDVSFNEGTVIVGGNSQPTYDPTVGFSLGTLTTLASITVSFTVTVNNNPTRNSIINYANGTFSYKVDPNGQLYNSTASSNTVSTIIVVSSMTANKTVDLAYATISNILNYKIIVKNTGTAIITALNFIDTLSNGATFVEGSVVVDGASKPLLNPINGFALSNLLVGATTEVAFQVQVTSVPNPSQITNYAFVSGVYKINPAGADHTVSTTSNTVSTQINLGSLTNTKSVDKMYAKVGDTITYTSQITNVGNVNAVTLEFHDVLQAELSYVSGSVRVNGVINPNLNPTVGMPLVNLAPGQTVTVAFDTVVNTLPVPPQVSNKSQIDFSYKIDPNASYLDKSVQSSTVTTQVIKGQLTATKVVDKSIATVGDVLTYTITIINTGNAIANSVIFQDIPSTGATFKTGTVYVNGTNHSGYDPTSGFSLGDIGVGNQVTVSFQANVVSVPASNKVTNQAVMNFNYLVDPKQPPVSTTSYSNTTTTNIALGSLSVTKIVDKKFATIGETLTYTITIVNTGNIDATNVVFLDPTPANSVYVIGTVKVNGTSQPTYNPAAGFALNTMKPGEIVVVVYNVKVIS</sequence>
<feature type="domain" description="DUF11" evidence="1">
    <location>
        <begin position="1152"/>
        <end position="1261"/>
    </location>
</feature>
<feature type="domain" description="DUF11" evidence="1">
    <location>
        <begin position="1810"/>
        <end position="1928"/>
    </location>
</feature>
<evidence type="ECO:0000313" key="2">
    <source>
        <dbReference type="EMBL" id="SHH95345.1"/>
    </source>
</evidence>